<feature type="non-terminal residue" evidence="2">
    <location>
        <position position="1"/>
    </location>
</feature>
<name>A0A8E2EQU6_9PEZI</name>
<gene>
    <name evidence="2" type="ORF">AOQ84DRAFT_420439</name>
</gene>
<feature type="transmembrane region" description="Helical" evidence="1">
    <location>
        <begin position="47"/>
        <end position="65"/>
    </location>
</feature>
<keyword evidence="1" id="KW-0472">Membrane</keyword>
<keyword evidence="3" id="KW-1185">Reference proteome</keyword>
<dbReference type="EMBL" id="KV750809">
    <property type="protein sequence ID" value="OCL03096.1"/>
    <property type="molecule type" value="Genomic_DNA"/>
</dbReference>
<proteinExistence type="predicted"/>
<evidence type="ECO:0000256" key="1">
    <source>
        <dbReference type="SAM" id="Phobius"/>
    </source>
</evidence>
<accession>A0A8E2EQU6</accession>
<dbReference type="OrthoDB" id="419537at2759"/>
<feature type="transmembrane region" description="Helical" evidence="1">
    <location>
        <begin position="117"/>
        <end position="134"/>
    </location>
</feature>
<keyword evidence="1" id="KW-0812">Transmembrane</keyword>
<feature type="transmembrane region" description="Helical" evidence="1">
    <location>
        <begin position="85"/>
        <end position="105"/>
    </location>
</feature>
<reference evidence="2 3" key="1">
    <citation type="journal article" date="2016" name="Nat. Commun.">
        <title>Ectomycorrhizal ecology is imprinted in the genome of the dominant symbiotic fungus Cenococcum geophilum.</title>
        <authorList>
            <consortium name="DOE Joint Genome Institute"/>
            <person name="Peter M."/>
            <person name="Kohler A."/>
            <person name="Ohm R.A."/>
            <person name="Kuo A."/>
            <person name="Krutzmann J."/>
            <person name="Morin E."/>
            <person name="Arend M."/>
            <person name="Barry K.W."/>
            <person name="Binder M."/>
            <person name="Choi C."/>
            <person name="Clum A."/>
            <person name="Copeland A."/>
            <person name="Grisel N."/>
            <person name="Haridas S."/>
            <person name="Kipfer T."/>
            <person name="LaButti K."/>
            <person name="Lindquist E."/>
            <person name="Lipzen A."/>
            <person name="Maire R."/>
            <person name="Meier B."/>
            <person name="Mihaltcheva S."/>
            <person name="Molinier V."/>
            <person name="Murat C."/>
            <person name="Poggeler S."/>
            <person name="Quandt C.A."/>
            <person name="Sperisen C."/>
            <person name="Tritt A."/>
            <person name="Tisserant E."/>
            <person name="Crous P.W."/>
            <person name="Henrissat B."/>
            <person name="Nehls U."/>
            <person name="Egli S."/>
            <person name="Spatafora J.W."/>
            <person name="Grigoriev I.V."/>
            <person name="Martin F.M."/>
        </authorList>
    </citation>
    <scope>NUCLEOTIDE SEQUENCE [LARGE SCALE GENOMIC DNA]</scope>
    <source>
        <strain evidence="2 3">CBS 207.34</strain>
    </source>
</reference>
<evidence type="ECO:0000313" key="2">
    <source>
        <dbReference type="EMBL" id="OCL03096.1"/>
    </source>
</evidence>
<protein>
    <submittedName>
        <fullName evidence="2">Uncharacterized protein</fullName>
    </submittedName>
</protein>
<feature type="transmembrane region" description="Helical" evidence="1">
    <location>
        <begin position="6"/>
        <end position="26"/>
    </location>
</feature>
<keyword evidence="1" id="KW-1133">Transmembrane helix</keyword>
<dbReference type="AlphaFoldDB" id="A0A8E2EQU6"/>
<evidence type="ECO:0000313" key="3">
    <source>
        <dbReference type="Proteomes" id="UP000250140"/>
    </source>
</evidence>
<dbReference type="Proteomes" id="UP000250140">
    <property type="component" value="Unassembled WGS sequence"/>
</dbReference>
<organism evidence="2 3">
    <name type="scientific">Glonium stellatum</name>
    <dbReference type="NCBI Taxonomy" id="574774"/>
    <lineage>
        <taxon>Eukaryota</taxon>
        <taxon>Fungi</taxon>
        <taxon>Dikarya</taxon>
        <taxon>Ascomycota</taxon>
        <taxon>Pezizomycotina</taxon>
        <taxon>Dothideomycetes</taxon>
        <taxon>Pleosporomycetidae</taxon>
        <taxon>Gloniales</taxon>
        <taxon>Gloniaceae</taxon>
        <taxon>Glonium</taxon>
    </lineage>
</organism>
<sequence length="137" mass="15330">MLAWNHPAEILLLCLTLCFIALFYYVETRVSISPIIPMRFIQMPPMIAVFAYGLPILFAFDRLLYSFGTYLEAGSFDTGSTFGDWTLTCVYLGRPFGTIFGSILIRRYRNSNLAGDLGIAISLAIAGALVRSYLHSR</sequence>